<dbReference type="STRING" id="109376.A0A0D3CTX9"/>
<accession>A0A0D3CTX9</accession>
<sequence length="75" mass="8448">MSMAHILFPFSRERKHRRRDNGVHSHDHSVSPRPGVEIEPTEGIAQARAPAPPCTVRAIQEDDPFQSPFHGERGL</sequence>
<organism evidence="2 3">
    <name type="scientific">Brassica oleracea var. oleracea</name>
    <dbReference type="NCBI Taxonomy" id="109376"/>
    <lineage>
        <taxon>Eukaryota</taxon>
        <taxon>Viridiplantae</taxon>
        <taxon>Streptophyta</taxon>
        <taxon>Embryophyta</taxon>
        <taxon>Tracheophyta</taxon>
        <taxon>Spermatophyta</taxon>
        <taxon>Magnoliopsida</taxon>
        <taxon>eudicotyledons</taxon>
        <taxon>Gunneridae</taxon>
        <taxon>Pentapetalae</taxon>
        <taxon>rosids</taxon>
        <taxon>malvids</taxon>
        <taxon>Brassicales</taxon>
        <taxon>Brassicaceae</taxon>
        <taxon>Brassiceae</taxon>
        <taxon>Brassica</taxon>
    </lineage>
</organism>
<dbReference type="AlphaFoldDB" id="A0A0D3CTX9"/>
<feature type="compositionally biased region" description="Basic and acidic residues" evidence="1">
    <location>
        <begin position="20"/>
        <end position="30"/>
    </location>
</feature>
<keyword evidence="3" id="KW-1185">Reference proteome</keyword>
<dbReference type="EnsemblPlants" id="Bo6g068510.1">
    <property type="protein sequence ID" value="Bo6g068510.1"/>
    <property type="gene ID" value="Bo6g068510"/>
</dbReference>
<evidence type="ECO:0000256" key="1">
    <source>
        <dbReference type="SAM" id="MobiDB-lite"/>
    </source>
</evidence>
<reference evidence="2 3" key="1">
    <citation type="journal article" date="2014" name="Genome Biol.">
        <title>Transcriptome and methylome profiling reveals relics of genome dominance in the mesopolyploid Brassica oleracea.</title>
        <authorList>
            <person name="Parkin I.A."/>
            <person name="Koh C."/>
            <person name="Tang H."/>
            <person name="Robinson S.J."/>
            <person name="Kagale S."/>
            <person name="Clarke W.E."/>
            <person name="Town C.D."/>
            <person name="Nixon J."/>
            <person name="Krishnakumar V."/>
            <person name="Bidwell S.L."/>
            <person name="Denoeud F."/>
            <person name="Belcram H."/>
            <person name="Links M.G."/>
            <person name="Just J."/>
            <person name="Clarke C."/>
            <person name="Bender T."/>
            <person name="Huebert T."/>
            <person name="Mason A.S."/>
            <person name="Pires J.C."/>
            <person name="Barker G."/>
            <person name="Moore J."/>
            <person name="Walley P.G."/>
            <person name="Manoli S."/>
            <person name="Batley J."/>
            <person name="Edwards D."/>
            <person name="Nelson M.N."/>
            <person name="Wang X."/>
            <person name="Paterson A.H."/>
            <person name="King G."/>
            <person name="Bancroft I."/>
            <person name="Chalhoub B."/>
            <person name="Sharpe A.G."/>
        </authorList>
    </citation>
    <scope>NUCLEOTIDE SEQUENCE</scope>
    <source>
        <strain evidence="2 3">cv. TO1000</strain>
    </source>
</reference>
<dbReference type="Proteomes" id="UP000032141">
    <property type="component" value="Chromosome C6"/>
</dbReference>
<dbReference type="HOGENOM" id="CLU_2674540_0_0_1"/>
<name>A0A0D3CTX9_BRAOL</name>
<evidence type="ECO:0000313" key="3">
    <source>
        <dbReference type="Proteomes" id="UP000032141"/>
    </source>
</evidence>
<evidence type="ECO:0000313" key="2">
    <source>
        <dbReference type="EnsemblPlants" id="Bo6g068510.1"/>
    </source>
</evidence>
<proteinExistence type="predicted"/>
<feature type="region of interest" description="Disordered" evidence="1">
    <location>
        <begin position="1"/>
        <end position="75"/>
    </location>
</feature>
<protein>
    <submittedName>
        <fullName evidence="2">Uncharacterized protein</fullName>
    </submittedName>
</protein>
<reference evidence="2" key="2">
    <citation type="submission" date="2015-03" db="UniProtKB">
        <authorList>
            <consortium name="EnsemblPlants"/>
        </authorList>
    </citation>
    <scope>IDENTIFICATION</scope>
</reference>
<dbReference type="Gramene" id="Bo6g068510.1">
    <property type="protein sequence ID" value="Bo6g068510.1"/>
    <property type="gene ID" value="Bo6g068510"/>
</dbReference>